<keyword evidence="8 10" id="KW-0472">Membrane</keyword>
<evidence type="ECO:0000256" key="4">
    <source>
        <dbReference type="ARBA" id="ARBA00022692"/>
    </source>
</evidence>
<keyword evidence="5" id="KW-0653">Protein transport</keyword>
<evidence type="ECO:0000256" key="6">
    <source>
        <dbReference type="ARBA" id="ARBA00022989"/>
    </source>
</evidence>
<comment type="similarity">
    <text evidence="2">Belongs to the GOSR1 family.</text>
</comment>
<evidence type="ECO:0000256" key="7">
    <source>
        <dbReference type="ARBA" id="ARBA00023034"/>
    </source>
</evidence>
<proteinExistence type="inferred from homology"/>
<feature type="region of interest" description="Disordered" evidence="9">
    <location>
        <begin position="169"/>
        <end position="196"/>
    </location>
</feature>
<keyword evidence="11" id="KW-1185">Reference proteome</keyword>
<dbReference type="GO" id="GO:0048219">
    <property type="term" value="P:inter-Golgi cisterna vesicle-mediated transport"/>
    <property type="evidence" value="ECO:0007669"/>
    <property type="project" value="TreeGrafter"/>
</dbReference>
<organism evidence="11 12">
    <name type="scientific">Cyclospora cayetanensis</name>
    <dbReference type="NCBI Taxonomy" id="88456"/>
    <lineage>
        <taxon>Eukaryota</taxon>
        <taxon>Sar</taxon>
        <taxon>Alveolata</taxon>
        <taxon>Apicomplexa</taxon>
        <taxon>Conoidasida</taxon>
        <taxon>Coccidia</taxon>
        <taxon>Eucoccidiorida</taxon>
        <taxon>Eimeriorina</taxon>
        <taxon>Eimeriidae</taxon>
        <taxon>Cyclospora</taxon>
    </lineage>
</organism>
<keyword evidence="3" id="KW-0813">Transport</keyword>
<comment type="subcellular location">
    <subcellularLocation>
        <location evidence="1">Golgi apparatus membrane</location>
        <topology evidence="1">Single-pass type IV membrane protein</topology>
    </subcellularLocation>
</comment>
<sequence>MSTARSTFKQLLRSAEADLALLTRAACTLRAGKPSDGQVYPFSDQQHTAGARGAADPWVSDIPLRGSTADVAGNSSTGDDMCSSSFSVENLLRIRRRIVANLDAAEAVLPALRASSSAQAGAAGSVTSAARAQARHFADLLLAARTELAAVGSTLDECIERRALLGTSSGGVRRDRAGDSVSFAEGEGDEGEAADASALKRERSGLLSASSSVQELTESGFSALQQLRSQRQRQQRQQQLLLVLHSGVSGVRTLLGGIHRVRRRDSVVLGLVLGVCFIFSFLWIFHVFAFVAAPCSPKTEKVDTQARCKIATTRSASLFSELRHWEDSDHKISAATGGLFAAASAAAAAATPAGAGASASACAASSAGAASTTSASAATAVAEQAVVYKQQKTPVGFLLNKAVDMLKQNKSRHIHIKELEKMLIQQGFADLHPFFSTSSSFLSMLAAVENVSYNENHKTLSFTNPYEAIKDPEGLQAAIQQAGTTGKAVLHELLERAKILGLRIDSGFLLDCPGAVSFVNVLLAKRQVRAVRLNTNHIRGKLKCLRLGASASAAEVCDLYDSRKCSNCQKNLLGLLLYPLGNPETEEARLKLDRDIKRLWDTVR</sequence>
<evidence type="ECO:0000256" key="1">
    <source>
        <dbReference type="ARBA" id="ARBA00004409"/>
    </source>
</evidence>
<name>A0A6P6RTL5_9EIME</name>
<dbReference type="GO" id="GO:0005797">
    <property type="term" value="C:Golgi medial cisterna"/>
    <property type="evidence" value="ECO:0007669"/>
    <property type="project" value="TreeGrafter"/>
</dbReference>
<dbReference type="GO" id="GO:0006888">
    <property type="term" value="P:endoplasmic reticulum to Golgi vesicle-mediated transport"/>
    <property type="evidence" value="ECO:0007669"/>
    <property type="project" value="InterPro"/>
</dbReference>
<evidence type="ECO:0000256" key="8">
    <source>
        <dbReference type="ARBA" id="ARBA00023136"/>
    </source>
</evidence>
<dbReference type="PANTHER" id="PTHR21094:SF2">
    <property type="entry name" value="GOLGI SNAP RECEPTOR COMPLEX MEMBER 1"/>
    <property type="match status" value="1"/>
</dbReference>
<dbReference type="GO" id="GO:0005801">
    <property type="term" value="C:cis-Golgi network"/>
    <property type="evidence" value="ECO:0007669"/>
    <property type="project" value="InterPro"/>
</dbReference>
<keyword evidence="6 10" id="KW-1133">Transmembrane helix</keyword>
<dbReference type="GO" id="GO:0000139">
    <property type="term" value="C:Golgi membrane"/>
    <property type="evidence" value="ECO:0007669"/>
    <property type="project" value="UniProtKB-SubCell"/>
</dbReference>
<evidence type="ECO:0000256" key="3">
    <source>
        <dbReference type="ARBA" id="ARBA00022448"/>
    </source>
</evidence>
<dbReference type="Proteomes" id="UP000515125">
    <property type="component" value="Unplaced"/>
</dbReference>
<protein>
    <submittedName>
        <fullName evidence="12">Uncharacterized protein LOC113146772</fullName>
    </submittedName>
</protein>
<dbReference type="RefSeq" id="XP_026190884.1">
    <property type="nucleotide sequence ID" value="XM_026335099.1"/>
</dbReference>
<evidence type="ECO:0000256" key="9">
    <source>
        <dbReference type="SAM" id="MobiDB-lite"/>
    </source>
</evidence>
<evidence type="ECO:0000256" key="2">
    <source>
        <dbReference type="ARBA" id="ARBA00008473"/>
    </source>
</evidence>
<gene>
    <name evidence="12" type="primary">LOC113146772</name>
</gene>
<dbReference type="OrthoDB" id="330678at2759"/>
<evidence type="ECO:0000313" key="11">
    <source>
        <dbReference type="Proteomes" id="UP000515125"/>
    </source>
</evidence>
<dbReference type="GO" id="GO:0031201">
    <property type="term" value="C:SNARE complex"/>
    <property type="evidence" value="ECO:0007669"/>
    <property type="project" value="TreeGrafter"/>
</dbReference>
<dbReference type="GO" id="GO:0006906">
    <property type="term" value="P:vesicle fusion"/>
    <property type="evidence" value="ECO:0007669"/>
    <property type="project" value="TreeGrafter"/>
</dbReference>
<dbReference type="AlphaFoldDB" id="A0A6P6RTL5"/>
<accession>A0A6P6RTL5</accession>
<dbReference type="GO" id="GO:0015031">
    <property type="term" value="P:protein transport"/>
    <property type="evidence" value="ECO:0007669"/>
    <property type="project" value="UniProtKB-KW"/>
</dbReference>
<dbReference type="GO" id="GO:0005484">
    <property type="term" value="F:SNAP receptor activity"/>
    <property type="evidence" value="ECO:0007669"/>
    <property type="project" value="TreeGrafter"/>
</dbReference>
<evidence type="ECO:0000256" key="10">
    <source>
        <dbReference type="SAM" id="Phobius"/>
    </source>
</evidence>
<reference evidence="12" key="1">
    <citation type="submission" date="2025-08" db="UniProtKB">
        <authorList>
            <consortium name="RefSeq"/>
        </authorList>
    </citation>
    <scope>IDENTIFICATION</scope>
</reference>
<keyword evidence="7" id="KW-0333">Golgi apparatus</keyword>
<evidence type="ECO:0000313" key="12">
    <source>
        <dbReference type="RefSeq" id="XP_026190884.1"/>
    </source>
</evidence>
<dbReference type="PANTHER" id="PTHR21094">
    <property type="entry name" value="GOS-28 SNARE- RELATED"/>
    <property type="match status" value="1"/>
</dbReference>
<dbReference type="GeneID" id="113146772"/>
<keyword evidence="4 10" id="KW-0812">Transmembrane</keyword>
<feature type="transmembrane region" description="Helical" evidence="10">
    <location>
        <begin position="267"/>
        <end position="291"/>
    </location>
</feature>
<dbReference type="InterPro" id="IPR023601">
    <property type="entry name" value="Golgi_SNAP_su1"/>
</dbReference>
<evidence type="ECO:0000256" key="5">
    <source>
        <dbReference type="ARBA" id="ARBA00022927"/>
    </source>
</evidence>